<feature type="compositionally biased region" description="Low complexity" evidence="1">
    <location>
        <begin position="273"/>
        <end position="286"/>
    </location>
</feature>
<reference evidence="3 4" key="1">
    <citation type="journal article" date="2019" name="Sci. Rep.">
        <title>Orb-weaving spider Araneus ventricosus genome elucidates the spidroin gene catalogue.</title>
        <authorList>
            <person name="Kono N."/>
            <person name="Nakamura H."/>
            <person name="Ohtoshi R."/>
            <person name="Moran D.A.P."/>
            <person name="Shinohara A."/>
            <person name="Yoshida Y."/>
            <person name="Fujiwara M."/>
            <person name="Mori M."/>
            <person name="Tomita M."/>
            <person name="Arakawa K."/>
        </authorList>
    </citation>
    <scope>NUCLEOTIDE SEQUENCE [LARGE SCALE GENOMIC DNA]</scope>
</reference>
<dbReference type="Proteomes" id="UP000499080">
    <property type="component" value="Unassembled WGS sequence"/>
</dbReference>
<feature type="domain" description="CCHC-type" evidence="2">
    <location>
        <begin position="140"/>
        <end position="156"/>
    </location>
</feature>
<organism evidence="3 4">
    <name type="scientific">Araneus ventricosus</name>
    <name type="common">Orbweaver spider</name>
    <name type="synonym">Epeira ventricosa</name>
    <dbReference type="NCBI Taxonomy" id="182803"/>
    <lineage>
        <taxon>Eukaryota</taxon>
        <taxon>Metazoa</taxon>
        <taxon>Ecdysozoa</taxon>
        <taxon>Arthropoda</taxon>
        <taxon>Chelicerata</taxon>
        <taxon>Arachnida</taxon>
        <taxon>Araneae</taxon>
        <taxon>Araneomorphae</taxon>
        <taxon>Entelegynae</taxon>
        <taxon>Araneoidea</taxon>
        <taxon>Araneidae</taxon>
        <taxon>Araneus</taxon>
    </lineage>
</organism>
<dbReference type="OrthoDB" id="6505744at2759"/>
<accession>A0A4Y2MKZ0</accession>
<evidence type="ECO:0000259" key="2">
    <source>
        <dbReference type="SMART" id="SM00343"/>
    </source>
</evidence>
<name>A0A4Y2MKZ0_ARAVE</name>
<feature type="domain" description="CCHC-type" evidence="2">
    <location>
        <begin position="179"/>
        <end position="196"/>
    </location>
</feature>
<feature type="domain" description="CCHC-type" evidence="2">
    <location>
        <begin position="159"/>
        <end position="175"/>
    </location>
</feature>
<sequence>MSPFAIEKGLAGIGGSPKSVKKLRSGDLLLETNSAIQTKSFLLAKSFLNNPVTVTLHRTLNSCRGVISDNELMKSTEEEILEGLSSQGVTAVKRIFMKKGTTLIATKHVILTFNTTKLPSTVKAGYIYCKTRLYIPNPIRCFKCQRFGHSKTACRGRQTCCKCASVDHLTSDCQSAELLCANCKQPHSSDSKDCPQWKKEKKIQEVRTKQNLSYYEAKKLLFPEQNSMSYSNALKSSISQPSQTDERLTKVIVPPLIKLKPVQPNVLRVKNVSTTKTSTESPSTNSAAQSKIKKHSQNAKQAKASDQWELVKEKKQKAAKLAFWQNGGHITISVPLPFSYKRGLS</sequence>
<dbReference type="InterPro" id="IPR036875">
    <property type="entry name" value="Znf_CCHC_sf"/>
</dbReference>
<dbReference type="AlphaFoldDB" id="A0A4Y2MKZ0"/>
<feature type="region of interest" description="Disordered" evidence="1">
    <location>
        <begin position="273"/>
        <end position="308"/>
    </location>
</feature>
<dbReference type="Gene3D" id="4.10.60.10">
    <property type="entry name" value="Zinc finger, CCHC-type"/>
    <property type="match status" value="1"/>
</dbReference>
<dbReference type="SUPFAM" id="SSF57756">
    <property type="entry name" value="Retrovirus zinc finger-like domains"/>
    <property type="match status" value="1"/>
</dbReference>
<gene>
    <name evidence="3" type="ORF">AVEN_28127_1</name>
</gene>
<dbReference type="SMART" id="SM00343">
    <property type="entry name" value="ZnF_C2HC"/>
    <property type="match status" value="3"/>
</dbReference>
<evidence type="ECO:0000313" key="3">
    <source>
        <dbReference type="EMBL" id="GBN27828.1"/>
    </source>
</evidence>
<dbReference type="GO" id="GO:0003676">
    <property type="term" value="F:nucleic acid binding"/>
    <property type="evidence" value="ECO:0007669"/>
    <property type="project" value="InterPro"/>
</dbReference>
<comment type="caution">
    <text evidence="3">The sequence shown here is derived from an EMBL/GenBank/DDBJ whole genome shotgun (WGS) entry which is preliminary data.</text>
</comment>
<dbReference type="EMBL" id="BGPR01007558">
    <property type="protein sequence ID" value="GBN27828.1"/>
    <property type="molecule type" value="Genomic_DNA"/>
</dbReference>
<evidence type="ECO:0000313" key="4">
    <source>
        <dbReference type="Proteomes" id="UP000499080"/>
    </source>
</evidence>
<evidence type="ECO:0000256" key="1">
    <source>
        <dbReference type="SAM" id="MobiDB-lite"/>
    </source>
</evidence>
<dbReference type="InterPro" id="IPR001878">
    <property type="entry name" value="Znf_CCHC"/>
</dbReference>
<dbReference type="GO" id="GO:0008270">
    <property type="term" value="F:zinc ion binding"/>
    <property type="evidence" value="ECO:0007669"/>
    <property type="project" value="InterPro"/>
</dbReference>
<protein>
    <recommendedName>
        <fullName evidence="2">CCHC-type domain-containing protein</fullName>
    </recommendedName>
</protein>
<keyword evidence="4" id="KW-1185">Reference proteome</keyword>
<proteinExistence type="predicted"/>